<evidence type="ECO:0000259" key="12">
    <source>
        <dbReference type="Pfam" id="PF01467"/>
    </source>
</evidence>
<evidence type="ECO:0000256" key="11">
    <source>
        <dbReference type="HAMAP-Rule" id="MF_00244"/>
    </source>
</evidence>
<evidence type="ECO:0000256" key="4">
    <source>
        <dbReference type="ARBA" id="ARBA00022642"/>
    </source>
</evidence>
<dbReference type="InterPro" id="IPR004821">
    <property type="entry name" value="Cyt_trans-like"/>
</dbReference>
<evidence type="ECO:0000256" key="5">
    <source>
        <dbReference type="ARBA" id="ARBA00022679"/>
    </source>
</evidence>
<dbReference type="Proteomes" id="UP000295777">
    <property type="component" value="Unassembled WGS sequence"/>
</dbReference>
<dbReference type="EMBL" id="SMFV01000004">
    <property type="protein sequence ID" value="TCK04017.1"/>
    <property type="molecule type" value="Genomic_DNA"/>
</dbReference>
<comment type="pathway">
    <text evidence="2 11">Cofactor biosynthesis; NAD(+) biosynthesis; deamido-NAD(+) from nicotinate D-ribonucleotide: step 1/1.</text>
</comment>
<dbReference type="Gene3D" id="3.40.50.620">
    <property type="entry name" value="HUPs"/>
    <property type="match status" value="1"/>
</dbReference>
<evidence type="ECO:0000256" key="8">
    <source>
        <dbReference type="ARBA" id="ARBA00022840"/>
    </source>
</evidence>
<protein>
    <recommendedName>
        <fullName evidence="11">Probable nicotinate-nucleotide adenylyltransferase</fullName>
        <ecNumber evidence="11">2.7.7.18</ecNumber>
    </recommendedName>
    <alternativeName>
        <fullName evidence="11">Deamido-NAD(+) diphosphorylase</fullName>
    </alternativeName>
    <alternativeName>
        <fullName evidence="11">Deamido-NAD(+) pyrophosphorylase</fullName>
    </alternativeName>
    <alternativeName>
        <fullName evidence="11">Nicotinate mononucleotide adenylyltransferase</fullName>
        <shortName evidence="11">NaMN adenylyltransferase</shortName>
    </alternativeName>
</protein>
<comment type="function">
    <text evidence="1 11">Catalyzes the reversible adenylation of nicotinate mononucleotide (NaMN) to nicotinic acid adenine dinucleotide (NaAD).</text>
</comment>
<name>A0A4R1G7G5_9BACT</name>
<dbReference type="PANTHER" id="PTHR39321">
    <property type="entry name" value="NICOTINATE-NUCLEOTIDE ADENYLYLTRANSFERASE-RELATED"/>
    <property type="match status" value="1"/>
</dbReference>
<comment type="caution">
    <text evidence="13">The sequence shown here is derived from an EMBL/GenBank/DDBJ whole genome shotgun (WGS) entry which is preliminary data.</text>
</comment>
<dbReference type="EC" id="2.7.7.18" evidence="11"/>
<evidence type="ECO:0000256" key="9">
    <source>
        <dbReference type="ARBA" id="ARBA00023027"/>
    </source>
</evidence>
<evidence type="ECO:0000313" key="14">
    <source>
        <dbReference type="Proteomes" id="UP000295777"/>
    </source>
</evidence>
<evidence type="ECO:0000256" key="1">
    <source>
        <dbReference type="ARBA" id="ARBA00002324"/>
    </source>
</evidence>
<dbReference type="GO" id="GO:0005524">
    <property type="term" value="F:ATP binding"/>
    <property type="evidence" value="ECO:0007669"/>
    <property type="project" value="UniProtKB-KW"/>
</dbReference>
<dbReference type="NCBIfam" id="TIGR00482">
    <property type="entry name" value="nicotinate (nicotinamide) nucleotide adenylyltransferase"/>
    <property type="match status" value="1"/>
</dbReference>
<dbReference type="PANTHER" id="PTHR39321:SF3">
    <property type="entry name" value="PHOSPHOPANTETHEINE ADENYLYLTRANSFERASE"/>
    <property type="match status" value="1"/>
</dbReference>
<evidence type="ECO:0000256" key="10">
    <source>
        <dbReference type="ARBA" id="ARBA00048721"/>
    </source>
</evidence>
<comment type="catalytic activity">
    <reaction evidence="10 11">
        <text>nicotinate beta-D-ribonucleotide + ATP + H(+) = deamido-NAD(+) + diphosphate</text>
        <dbReference type="Rhea" id="RHEA:22860"/>
        <dbReference type="ChEBI" id="CHEBI:15378"/>
        <dbReference type="ChEBI" id="CHEBI:30616"/>
        <dbReference type="ChEBI" id="CHEBI:33019"/>
        <dbReference type="ChEBI" id="CHEBI:57502"/>
        <dbReference type="ChEBI" id="CHEBI:58437"/>
        <dbReference type="EC" id="2.7.7.18"/>
    </reaction>
</comment>
<evidence type="ECO:0000256" key="6">
    <source>
        <dbReference type="ARBA" id="ARBA00022695"/>
    </source>
</evidence>
<sequence length="212" mass="24458">MKALFGGSFNPVHFGHLILARDVLETLNLEKVIFVPAYLQPLKGELLIPPEVRLALLKASIKGEEGFEVWDYEIREGGISYTVETLREFHRIHGEKPLFMMGADSFNSFHLWKEPKEILKLAKILILLRPGYQLKLDEVFSKLGVTLRHVTVERGKKFLLSDGVDLLIFKGRAVEISSTEIRNRLKSGKPISFFLPEEAEKILRRWWKDVFQ</sequence>
<keyword evidence="4 11" id="KW-0662">Pyridine nucleotide biosynthesis</keyword>
<keyword evidence="14" id="KW-1185">Reference proteome</keyword>
<dbReference type="InterPro" id="IPR014729">
    <property type="entry name" value="Rossmann-like_a/b/a_fold"/>
</dbReference>
<accession>A0A4R1G7G5</accession>
<dbReference type="HAMAP" id="MF_00244">
    <property type="entry name" value="NaMN_adenylyltr"/>
    <property type="match status" value="1"/>
</dbReference>
<keyword evidence="5 11" id="KW-0808">Transferase</keyword>
<evidence type="ECO:0000313" key="13">
    <source>
        <dbReference type="EMBL" id="TCK04017.1"/>
    </source>
</evidence>
<evidence type="ECO:0000256" key="7">
    <source>
        <dbReference type="ARBA" id="ARBA00022741"/>
    </source>
</evidence>
<reference evidence="13 14" key="1">
    <citation type="submission" date="2019-03" db="EMBL/GenBank/DDBJ databases">
        <title>Genomic Encyclopedia of Archaeal and Bacterial Type Strains, Phase II (KMG-II): from individual species to whole genera.</title>
        <authorList>
            <person name="Goeker M."/>
        </authorList>
    </citation>
    <scope>NUCLEOTIDE SEQUENCE [LARGE SCALE GENOMIC DNA]</scope>
    <source>
        <strain evidence="13 14">DSM 24425</strain>
    </source>
</reference>
<comment type="similarity">
    <text evidence="3 11">Belongs to the NadD family.</text>
</comment>
<dbReference type="RefSeq" id="WP_132527059.1">
    <property type="nucleotide sequence ID" value="NZ_SMFV01000004.1"/>
</dbReference>
<feature type="domain" description="Cytidyltransferase-like" evidence="12">
    <location>
        <begin position="4"/>
        <end position="184"/>
    </location>
</feature>
<evidence type="ECO:0000256" key="2">
    <source>
        <dbReference type="ARBA" id="ARBA00005019"/>
    </source>
</evidence>
<dbReference type="CDD" id="cd02165">
    <property type="entry name" value="NMNAT"/>
    <property type="match status" value="1"/>
</dbReference>
<dbReference type="Pfam" id="PF01467">
    <property type="entry name" value="CTP_transf_like"/>
    <property type="match status" value="1"/>
</dbReference>
<gene>
    <name evidence="11" type="primary">nadD</name>
    <name evidence="13" type="ORF">CLV27_1334</name>
</gene>
<dbReference type="UniPathway" id="UPA00253">
    <property type="reaction ID" value="UER00332"/>
</dbReference>
<organism evidence="13 14">
    <name type="scientific">Phorcysia thermohydrogeniphila</name>
    <dbReference type="NCBI Taxonomy" id="936138"/>
    <lineage>
        <taxon>Bacteria</taxon>
        <taxon>Pseudomonadati</taxon>
        <taxon>Aquificota</taxon>
        <taxon>Aquificia</taxon>
        <taxon>Desulfurobacteriales</taxon>
        <taxon>Desulfurobacteriaceae</taxon>
        <taxon>Phorcysia</taxon>
    </lineage>
</organism>
<dbReference type="AlphaFoldDB" id="A0A4R1G7G5"/>
<keyword evidence="9 11" id="KW-0520">NAD</keyword>
<dbReference type="OrthoDB" id="5295945at2"/>
<keyword evidence="6 11" id="KW-0548">Nucleotidyltransferase</keyword>
<dbReference type="InterPro" id="IPR005248">
    <property type="entry name" value="NadD/NMNAT"/>
</dbReference>
<dbReference type="GO" id="GO:0009435">
    <property type="term" value="P:NAD+ biosynthetic process"/>
    <property type="evidence" value="ECO:0007669"/>
    <property type="project" value="UniProtKB-UniRule"/>
</dbReference>
<keyword evidence="7 11" id="KW-0547">Nucleotide-binding</keyword>
<evidence type="ECO:0000256" key="3">
    <source>
        <dbReference type="ARBA" id="ARBA00009014"/>
    </source>
</evidence>
<dbReference type="GO" id="GO:0004515">
    <property type="term" value="F:nicotinate-nucleotide adenylyltransferase activity"/>
    <property type="evidence" value="ECO:0007669"/>
    <property type="project" value="UniProtKB-UniRule"/>
</dbReference>
<proteinExistence type="inferred from homology"/>
<dbReference type="NCBIfam" id="TIGR00125">
    <property type="entry name" value="cyt_tran_rel"/>
    <property type="match status" value="1"/>
</dbReference>
<keyword evidence="8 11" id="KW-0067">ATP-binding</keyword>
<dbReference type="SUPFAM" id="SSF52374">
    <property type="entry name" value="Nucleotidylyl transferase"/>
    <property type="match status" value="1"/>
</dbReference>